<dbReference type="GO" id="GO:0046872">
    <property type="term" value="F:metal ion binding"/>
    <property type="evidence" value="ECO:0007669"/>
    <property type="project" value="UniProtKB-KW"/>
</dbReference>
<keyword evidence="5" id="KW-0479">Metal-binding</keyword>
<reference evidence="17 18" key="1">
    <citation type="submission" date="2024-03" db="EMBL/GenBank/DDBJ databases">
        <title>Adaptation during the transition from Ophiocordyceps entomopathogen to insect associate is accompanied by gene loss and intensified selection.</title>
        <authorList>
            <person name="Ward C.M."/>
            <person name="Onetto C.A."/>
            <person name="Borneman A.R."/>
        </authorList>
    </citation>
    <scope>NUCLEOTIDE SEQUENCE [LARGE SCALE GENOMIC DNA]</scope>
    <source>
        <strain evidence="17">AWRI1</strain>
        <tissue evidence="17">Single Adult Female</tissue>
    </source>
</reference>
<keyword evidence="3" id="KW-0645">Protease</keyword>
<keyword evidence="4" id="KW-0540">Nuclease</keyword>
<dbReference type="InterPro" id="IPR054722">
    <property type="entry name" value="PolX-like_BBD"/>
</dbReference>
<dbReference type="Pfam" id="PF00665">
    <property type="entry name" value="rve"/>
    <property type="match status" value="1"/>
</dbReference>
<sequence>MALATVSSDVFSASSNNKWWVDNGAMKHITNNFNWFTTCEPFANKSTVTAAGKEVLRACGSGTIEVANYFKGKLETFSLNNVWYVPEILRNLFSLYHERWGHMDKRHVRNKLQSKLGVEVKVNNDICESCQYGKAHRLLFGHRARTTAPGELLSGDVCGLFNPSFNGRRYLIVIKDHFSHYRYTFVSKEKSAVKDALRIVLPQARSLGHNVEEFLSDNGGEFDNGDVRALLQEYAVTQRLTSLYTPQ</sequence>
<evidence type="ECO:0000256" key="6">
    <source>
        <dbReference type="ARBA" id="ARBA00022741"/>
    </source>
</evidence>
<evidence type="ECO:0000256" key="8">
    <source>
        <dbReference type="ARBA" id="ARBA00022801"/>
    </source>
</evidence>
<keyword evidence="14" id="KW-0917">Virion maturation</keyword>
<protein>
    <recommendedName>
        <fullName evidence="16">Integrase catalytic domain-containing protein</fullName>
    </recommendedName>
</protein>
<keyword evidence="13" id="KW-0548">Nucleotidyltransferase</keyword>
<keyword evidence="2" id="KW-1188">Viral release from host cell</keyword>
<comment type="caution">
    <text evidence="17">The sequence shown here is derived from an EMBL/GenBank/DDBJ whole genome shotgun (WGS) entry which is preliminary data.</text>
</comment>
<dbReference type="EMBL" id="JBBCAQ010000036">
    <property type="protein sequence ID" value="KAK7576628.1"/>
    <property type="molecule type" value="Genomic_DNA"/>
</dbReference>
<dbReference type="InterPro" id="IPR012337">
    <property type="entry name" value="RNaseH-like_sf"/>
</dbReference>
<evidence type="ECO:0000256" key="11">
    <source>
        <dbReference type="ARBA" id="ARBA00022908"/>
    </source>
</evidence>
<dbReference type="AlphaFoldDB" id="A0AAN9T832"/>
<dbReference type="GO" id="GO:0006508">
    <property type="term" value="P:proteolysis"/>
    <property type="evidence" value="ECO:0007669"/>
    <property type="project" value="UniProtKB-KW"/>
</dbReference>
<evidence type="ECO:0000256" key="1">
    <source>
        <dbReference type="ARBA" id="ARBA00002180"/>
    </source>
</evidence>
<comment type="function">
    <text evidence="1">The aspartyl protease (PR) mediates the proteolytic cleavages of the Gag and Gag-Pol polyproteins after assembly of the VLP.</text>
</comment>
<keyword evidence="18" id="KW-1185">Reference proteome</keyword>
<dbReference type="Proteomes" id="UP001367676">
    <property type="component" value="Unassembled WGS sequence"/>
</dbReference>
<dbReference type="InterPro" id="IPR001584">
    <property type="entry name" value="Integrase_cat-core"/>
</dbReference>
<dbReference type="GO" id="GO:0004519">
    <property type="term" value="F:endonuclease activity"/>
    <property type="evidence" value="ECO:0007669"/>
    <property type="project" value="UniProtKB-KW"/>
</dbReference>
<evidence type="ECO:0000259" key="16">
    <source>
        <dbReference type="PROSITE" id="PS50994"/>
    </source>
</evidence>
<keyword evidence="13" id="KW-0239">DNA-directed DNA polymerase</keyword>
<evidence type="ECO:0000256" key="5">
    <source>
        <dbReference type="ARBA" id="ARBA00022723"/>
    </source>
</evidence>
<keyword evidence="9" id="KW-0067">ATP-binding</keyword>
<dbReference type="InterPro" id="IPR036397">
    <property type="entry name" value="RNaseH_sf"/>
</dbReference>
<organism evidence="17 18">
    <name type="scientific">Parthenolecanium corni</name>
    <dbReference type="NCBI Taxonomy" id="536013"/>
    <lineage>
        <taxon>Eukaryota</taxon>
        <taxon>Metazoa</taxon>
        <taxon>Ecdysozoa</taxon>
        <taxon>Arthropoda</taxon>
        <taxon>Hexapoda</taxon>
        <taxon>Insecta</taxon>
        <taxon>Pterygota</taxon>
        <taxon>Neoptera</taxon>
        <taxon>Paraneoptera</taxon>
        <taxon>Hemiptera</taxon>
        <taxon>Sternorrhyncha</taxon>
        <taxon>Coccoidea</taxon>
        <taxon>Coccidae</taxon>
        <taxon>Parthenolecanium</taxon>
    </lineage>
</organism>
<dbReference type="GO" id="GO:0008233">
    <property type="term" value="F:peptidase activity"/>
    <property type="evidence" value="ECO:0007669"/>
    <property type="project" value="UniProtKB-KW"/>
</dbReference>
<dbReference type="GO" id="GO:0003964">
    <property type="term" value="F:RNA-directed DNA polymerase activity"/>
    <property type="evidence" value="ECO:0007669"/>
    <property type="project" value="UniProtKB-KW"/>
</dbReference>
<dbReference type="PROSITE" id="PS50994">
    <property type="entry name" value="INTEGRASE"/>
    <property type="match status" value="1"/>
</dbReference>
<evidence type="ECO:0000256" key="13">
    <source>
        <dbReference type="ARBA" id="ARBA00022932"/>
    </source>
</evidence>
<dbReference type="GO" id="GO:0015074">
    <property type="term" value="P:DNA integration"/>
    <property type="evidence" value="ECO:0007669"/>
    <property type="project" value="UniProtKB-KW"/>
</dbReference>
<dbReference type="PANTHER" id="PTHR42648">
    <property type="entry name" value="TRANSPOSASE, PUTATIVE-RELATED"/>
    <property type="match status" value="1"/>
</dbReference>
<evidence type="ECO:0000313" key="17">
    <source>
        <dbReference type="EMBL" id="KAK7576628.1"/>
    </source>
</evidence>
<dbReference type="GO" id="GO:0006310">
    <property type="term" value="P:DNA recombination"/>
    <property type="evidence" value="ECO:0007669"/>
    <property type="project" value="UniProtKB-KW"/>
</dbReference>
<evidence type="ECO:0000256" key="4">
    <source>
        <dbReference type="ARBA" id="ARBA00022722"/>
    </source>
</evidence>
<dbReference type="InterPro" id="IPR039537">
    <property type="entry name" value="Retrotran_Ty1/copia-like"/>
</dbReference>
<keyword evidence="8" id="KW-0378">Hydrolase</keyword>
<dbReference type="GO" id="GO:0005524">
    <property type="term" value="F:ATP binding"/>
    <property type="evidence" value="ECO:0007669"/>
    <property type="project" value="UniProtKB-KW"/>
</dbReference>
<dbReference type="GO" id="GO:0003676">
    <property type="term" value="F:nucleic acid binding"/>
    <property type="evidence" value="ECO:0007669"/>
    <property type="project" value="InterPro"/>
</dbReference>
<evidence type="ECO:0000256" key="15">
    <source>
        <dbReference type="ARBA" id="ARBA00023172"/>
    </source>
</evidence>
<evidence type="ECO:0000256" key="3">
    <source>
        <dbReference type="ARBA" id="ARBA00022670"/>
    </source>
</evidence>
<accession>A0AAN9T832</accession>
<keyword evidence="15" id="KW-0233">DNA recombination</keyword>
<evidence type="ECO:0000256" key="7">
    <source>
        <dbReference type="ARBA" id="ARBA00022759"/>
    </source>
</evidence>
<gene>
    <name evidence="17" type="ORF">V9T40_012914</name>
</gene>
<evidence type="ECO:0000256" key="10">
    <source>
        <dbReference type="ARBA" id="ARBA00022842"/>
    </source>
</evidence>
<keyword evidence="6" id="KW-0547">Nucleotide-binding</keyword>
<evidence type="ECO:0000313" key="18">
    <source>
        <dbReference type="Proteomes" id="UP001367676"/>
    </source>
</evidence>
<feature type="domain" description="Integrase catalytic" evidence="16">
    <location>
        <begin position="145"/>
        <end position="247"/>
    </location>
</feature>
<proteinExistence type="predicted"/>
<keyword evidence="10" id="KW-0460">Magnesium</keyword>
<dbReference type="PANTHER" id="PTHR42648:SF11">
    <property type="entry name" value="TRANSPOSON TY4-P GAG-POL POLYPROTEIN"/>
    <property type="match status" value="1"/>
</dbReference>
<evidence type="ECO:0000256" key="2">
    <source>
        <dbReference type="ARBA" id="ARBA00022612"/>
    </source>
</evidence>
<evidence type="ECO:0000256" key="14">
    <source>
        <dbReference type="ARBA" id="ARBA00023113"/>
    </source>
</evidence>
<keyword evidence="12" id="KW-0695">RNA-directed DNA polymerase</keyword>
<keyword evidence="11" id="KW-0229">DNA integration</keyword>
<evidence type="ECO:0000256" key="9">
    <source>
        <dbReference type="ARBA" id="ARBA00022840"/>
    </source>
</evidence>
<keyword evidence="7" id="KW-0255">Endonuclease</keyword>
<name>A0AAN9T832_9HEMI</name>
<dbReference type="SUPFAM" id="SSF53098">
    <property type="entry name" value="Ribonuclease H-like"/>
    <property type="match status" value="1"/>
</dbReference>
<dbReference type="Pfam" id="PF22936">
    <property type="entry name" value="Pol_BBD"/>
    <property type="match status" value="1"/>
</dbReference>
<dbReference type="GO" id="GO:0003887">
    <property type="term" value="F:DNA-directed DNA polymerase activity"/>
    <property type="evidence" value="ECO:0007669"/>
    <property type="project" value="UniProtKB-KW"/>
</dbReference>
<dbReference type="Gene3D" id="3.30.420.10">
    <property type="entry name" value="Ribonuclease H-like superfamily/Ribonuclease H"/>
    <property type="match status" value="1"/>
</dbReference>
<evidence type="ECO:0000256" key="12">
    <source>
        <dbReference type="ARBA" id="ARBA00022918"/>
    </source>
</evidence>
<keyword evidence="13" id="KW-0808">Transferase</keyword>